<dbReference type="InterPro" id="IPR029058">
    <property type="entry name" value="AB_hydrolase_fold"/>
</dbReference>
<proteinExistence type="predicted"/>
<sequence>MTLTDVAIPQPGDPRPGELRGLLGVPDGEGPFVPLVVLHEAFGVDDAMRDHLERLTRLGYLVLMPDLYSRGGARRCLVATFRALRRGTGAAFDDIESARATLRARADTTEHVGVVGFCMGGGFALLLAGRGGFGAASVNYGMLPADLDDTLDGACPIVGSYGSRDRSLRGAAPRLDAALAARGIEHDVVEYPDAGHAFLNERPSGPALLRVIMRPVMGPGRRPVEAEDAWQRIDAFFRRTLA</sequence>
<reference evidence="2 3" key="1">
    <citation type="submission" date="2019-06" db="EMBL/GenBank/DDBJ databases">
        <authorList>
            <person name="De-Chao Zhang Q."/>
        </authorList>
    </citation>
    <scope>NUCLEOTIDE SEQUENCE [LARGE SCALE GENOMIC DNA]</scope>
    <source>
        <strain evidence="2 3">KN1116</strain>
    </source>
</reference>
<dbReference type="EMBL" id="VIKT02000033">
    <property type="protein sequence ID" value="NHF64092.1"/>
    <property type="molecule type" value="Genomic_DNA"/>
</dbReference>
<dbReference type="Proteomes" id="UP000818266">
    <property type="component" value="Unassembled WGS sequence"/>
</dbReference>
<organism evidence="2 3">
    <name type="scientific">Microcella pacifica</name>
    <dbReference type="NCBI Taxonomy" id="2591847"/>
    <lineage>
        <taxon>Bacteria</taxon>
        <taxon>Bacillati</taxon>
        <taxon>Actinomycetota</taxon>
        <taxon>Actinomycetes</taxon>
        <taxon>Micrococcales</taxon>
        <taxon>Microbacteriaceae</taxon>
        <taxon>Microcella</taxon>
    </lineage>
</organism>
<reference evidence="2 3" key="2">
    <citation type="submission" date="2020-03" db="EMBL/GenBank/DDBJ databases">
        <title>Chryseoglobus sp. isolated from a deep-sea seamount.</title>
        <authorList>
            <person name="Zhang D.-C."/>
        </authorList>
    </citation>
    <scope>NUCLEOTIDE SEQUENCE [LARGE SCALE GENOMIC DNA]</scope>
    <source>
        <strain evidence="2 3">KN1116</strain>
    </source>
</reference>
<dbReference type="OrthoDB" id="3208682at2"/>
<dbReference type="SUPFAM" id="SSF53474">
    <property type="entry name" value="alpha/beta-Hydrolases"/>
    <property type="match status" value="1"/>
</dbReference>
<dbReference type="Gene3D" id="3.40.50.1820">
    <property type="entry name" value="alpha/beta hydrolase"/>
    <property type="match status" value="1"/>
</dbReference>
<accession>A0A9E5JR12</accession>
<evidence type="ECO:0000313" key="2">
    <source>
        <dbReference type="EMBL" id="NHF64092.1"/>
    </source>
</evidence>
<protein>
    <submittedName>
        <fullName evidence="2">Dienelactone hydrolase family protein</fullName>
    </submittedName>
</protein>
<dbReference type="PANTHER" id="PTHR46623">
    <property type="entry name" value="CARBOXYMETHYLENEBUTENOLIDASE-RELATED"/>
    <property type="match status" value="1"/>
</dbReference>
<dbReference type="PANTHER" id="PTHR46623:SF6">
    <property type="entry name" value="ALPHA_BETA-HYDROLASES SUPERFAMILY PROTEIN"/>
    <property type="match status" value="1"/>
</dbReference>
<feature type="domain" description="Dienelactone hydrolase" evidence="1">
    <location>
        <begin position="20"/>
        <end position="240"/>
    </location>
</feature>
<evidence type="ECO:0000259" key="1">
    <source>
        <dbReference type="Pfam" id="PF01738"/>
    </source>
</evidence>
<keyword evidence="3" id="KW-1185">Reference proteome</keyword>
<gene>
    <name evidence="2" type="ORF">FK219_012750</name>
</gene>
<dbReference type="InterPro" id="IPR051049">
    <property type="entry name" value="Dienelactone_hydrolase-like"/>
</dbReference>
<dbReference type="RefSeq" id="WP_152584244.1">
    <property type="nucleotide sequence ID" value="NZ_JAVJUB010000040.1"/>
</dbReference>
<evidence type="ECO:0000313" key="3">
    <source>
        <dbReference type="Proteomes" id="UP000818266"/>
    </source>
</evidence>
<dbReference type="AlphaFoldDB" id="A0A9E5JR12"/>
<dbReference type="InterPro" id="IPR002925">
    <property type="entry name" value="Dienelactn_hydro"/>
</dbReference>
<keyword evidence="2" id="KW-0378">Hydrolase</keyword>
<dbReference type="GO" id="GO:0016787">
    <property type="term" value="F:hydrolase activity"/>
    <property type="evidence" value="ECO:0007669"/>
    <property type="project" value="UniProtKB-KW"/>
</dbReference>
<name>A0A9E5JR12_9MICO</name>
<comment type="caution">
    <text evidence="2">The sequence shown here is derived from an EMBL/GenBank/DDBJ whole genome shotgun (WGS) entry which is preliminary data.</text>
</comment>
<dbReference type="Pfam" id="PF01738">
    <property type="entry name" value="DLH"/>
    <property type="match status" value="1"/>
</dbReference>